<reference evidence="3" key="1">
    <citation type="journal article" date="2019" name="Int. J. Syst. Evol. Microbiol.">
        <title>The Global Catalogue of Microorganisms (GCM) 10K type strain sequencing project: providing services to taxonomists for standard genome sequencing and annotation.</title>
        <authorList>
            <consortium name="The Broad Institute Genomics Platform"/>
            <consortium name="The Broad Institute Genome Sequencing Center for Infectious Disease"/>
            <person name="Wu L."/>
            <person name="Ma J."/>
        </authorList>
    </citation>
    <scope>NUCLEOTIDE SEQUENCE [LARGE SCALE GENOMIC DNA]</scope>
    <source>
        <strain evidence="3">CCUG 57263</strain>
    </source>
</reference>
<dbReference type="Proteomes" id="UP001597120">
    <property type="component" value="Unassembled WGS sequence"/>
</dbReference>
<dbReference type="CDD" id="cd04301">
    <property type="entry name" value="NAT_SF"/>
    <property type="match status" value="1"/>
</dbReference>
<evidence type="ECO:0000313" key="3">
    <source>
        <dbReference type="Proteomes" id="UP001597120"/>
    </source>
</evidence>
<dbReference type="Gene3D" id="3.40.630.30">
    <property type="match status" value="1"/>
</dbReference>
<keyword evidence="3" id="KW-1185">Reference proteome</keyword>
<sequence length="155" mass="17720">MKPKNDERFYSGVELRPVDHDNWYDCTQIQVTDEQQTLFPVPAVYWLAESAYCGYSPLAIYSGTDLVGLAIYAIDPEDGQYWIMAFVIDRQFQGKGLGRAGLTELIRYMKEKHACEYIILGHRPGNDRASGLYESLGFVEIDRSGTEIIRRLKLT</sequence>
<name>A0ABW3D4A1_9BACL</name>
<organism evidence="2 3">
    <name type="scientific">Paenibacillus residui</name>
    <dbReference type="NCBI Taxonomy" id="629724"/>
    <lineage>
        <taxon>Bacteria</taxon>
        <taxon>Bacillati</taxon>
        <taxon>Bacillota</taxon>
        <taxon>Bacilli</taxon>
        <taxon>Bacillales</taxon>
        <taxon>Paenibacillaceae</taxon>
        <taxon>Paenibacillus</taxon>
    </lineage>
</organism>
<accession>A0ABW3D4A1</accession>
<feature type="domain" description="N-acetyltransferase" evidence="1">
    <location>
        <begin position="13"/>
        <end position="155"/>
    </location>
</feature>
<dbReference type="RefSeq" id="WP_144939664.1">
    <property type="nucleotide sequence ID" value="NZ_JBHTIU010000010.1"/>
</dbReference>
<keyword evidence="2" id="KW-0012">Acyltransferase</keyword>
<proteinExistence type="predicted"/>
<dbReference type="PROSITE" id="PS51186">
    <property type="entry name" value="GNAT"/>
    <property type="match status" value="1"/>
</dbReference>
<dbReference type="Pfam" id="PF00583">
    <property type="entry name" value="Acetyltransf_1"/>
    <property type="match status" value="1"/>
</dbReference>
<dbReference type="InterPro" id="IPR000182">
    <property type="entry name" value="GNAT_dom"/>
</dbReference>
<dbReference type="SUPFAM" id="SSF55729">
    <property type="entry name" value="Acyl-CoA N-acyltransferases (Nat)"/>
    <property type="match status" value="1"/>
</dbReference>
<dbReference type="GO" id="GO:0016746">
    <property type="term" value="F:acyltransferase activity"/>
    <property type="evidence" value="ECO:0007669"/>
    <property type="project" value="UniProtKB-KW"/>
</dbReference>
<dbReference type="EC" id="2.3.1.-" evidence="2"/>
<comment type="caution">
    <text evidence="2">The sequence shown here is derived from an EMBL/GenBank/DDBJ whole genome shotgun (WGS) entry which is preliminary data.</text>
</comment>
<evidence type="ECO:0000259" key="1">
    <source>
        <dbReference type="PROSITE" id="PS51186"/>
    </source>
</evidence>
<dbReference type="EMBL" id="JBHTIU010000010">
    <property type="protein sequence ID" value="MFD0868193.1"/>
    <property type="molecule type" value="Genomic_DNA"/>
</dbReference>
<evidence type="ECO:0000313" key="2">
    <source>
        <dbReference type="EMBL" id="MFD0868193.1"/>
    </source>
</evidence>
<keyword evidence="2" id="KW-0808">Transferase</keyword>
<dbReference type="InterPro" id="IPR016181">
    <property type="entry name" value="Acyl_CoA_acyltransferase"/>
</dbReference>
<protein>
    <submittedName>
        <fullName evidence="2">GNAT family N-acetyltransferase</fullName>
        <ecNumber evidence="2">2.3.1.-</ecNumber>
    </submittedName>
</protein>
<gene>
    <name evidence="2" type="ORF">ACFQ03_03460</name>
</gene>